<gene>
    <name evidence="1" type="ORF">Esi_0017_0155</name>
</gene>
<keyword evidence="2" id="KW-1185">Reference proteome</keyword>
<dbReference type="PANTHER" id="PTHR35446:SF2">
    <property type="entry name" value="CARBOXYMUCONOLACTONE DECARBOXYLASE-LIKE DOMAIN-CONTAINING PROTEIN"/>
    <property type="match status" value="1"/>
</dbReference>
<reference evidence="1 2" key="1">
    <citation type="journal article" date="2010" name="Nature">
        <title>The Ectocarpus genome and the independent evolution of multicellularity in brown algae.</title>
        <authorList>
            <person name="Cock J.M."/>
            <person name="Sterck L."/>
            <person name="Rouze P."/>
            <person name="Scornet D."/>
            <person name="Allen A.E."/>
            <person name="Amoutzias G."/>
            <person name="Anthouard V."/>
            <person name="Artiguenave F."/>
            <person name="Aury J.M."/>
            <person name="Badger J.H."/>
            <person name="Beszteri B."/>
            <person name="Billiau K."/>
            <person name="Bonnet E."/>
            <person name="Bothwell J.H."/>
            <person name="Bowler C."/>
            <person name="Boyen C."/>
            <person name="Brownlee C."/>
            <person name="Carrano C.J."/>
            <person name="Charrier B."/>
            <person name="Cho G.Y."/>
            <person name="Coelho S.M."/>
            <person name="Collen J."/>
            <person name="Corre E."/>
            <person name="Da Silva C."/>
            <person name="Delage L."/>
            <person name="Delaroque N."/>
            <person name="Dittami S.M."/>
            <person name="Doulbeau S."/>
            <person name="Elias M."/>
            <person name="Farnham G."/>
            <person name="Gachon C.M."/>
            <person name="Gschloessl B."/>
            <person name="Heesch S."/>
            <person name="Jabbari K."/>
            <person name="Jubin C."/>
            <person name="Kawai H."/>
            <person name="Kimura K."/>
            <person name="Kloareg B."/>
            <person name="Kupper F.C."/>
            <person name="Lang D."/>
            <person name="Le Bail A."/>
            <person name="Leblanc C."/>
            <person name="Lerouge P."/>
            <person name="Lohr M."/>
            <person name="Lopez P.J."/>
            <person name="Martens C."/>
            <person name="Maumus F."/>
            <person name="Michel G."/>
            <person name="Miranda-Saavedra D."/>
            <person name="Morales J."/>
            <person name="Moreau H."/>
            <person name="Motomura T."/>
            <person name="Nagasato C."/>
            <person name="Napoli C.A."/>
            <person name="Nelson D.R."/>
            <person name="Nyvall-Collen P."/>
            <person name="Peters A.F."/>
            <person name="Pommier C."/>
            <person name="Potin P."/>
            <person name="Poulain J."/>
            <person name="Quesneville H."/>
            <person name="Read B."/>
            <person name="Rensing S.A."/>
            <person name="Ritter A."/>
            <person name="Rousvoal S."/>
            <person name="Samanta M."/>
            <person name="Samson G."/>
            <person name="Schroeder D.C."/>
            <person name="Segurens B."/>
            <person name="Strittmatter M."/>
            <person name="Tonon T."/>
            <person name="Tregear J.W."/>
            <person name="Valentin K."/>
            <person name="von Dassow P."/>
            <person name="Yamagishi T."/>
            <person name="Van de Peer Y."/>
            <person name="Wincker P."/>
        </authorList>
    </citation>
    <scope>NUCLEOTIDE SEQUENCE [LARGE SCALE GENOMIC DNA]</scope>
    <source>
        <strain evidence="2">Ec32 / CCAP1310/4</strain>
    </source>
</reference>
<evidence type="ECO:0000313" key="1">
    <source>
        <dbReference type="EMBL" id="CBJ25934.1"/>
    </source>
</evidence>
<dbReference type="InterPro" id="IPR029032">
    <property type="entry name" value="AhpD-like"/>
</dbReference>
<protein>
    <submittedName>
        <fullName evidence="1">Probable fusion protein</fullName>
    </submittedName>
</protein>
<evidence type="ECO:0000313" key="2">
    <source>
        <dbReference type="Proteomes" id="UP000002630"/>
    </source>
</evidence>
<organism evidence="1 2">
    <name type="scientific">Ectocarpus siliculosus</name>
    <name type="common">Brown alga</name>
    <name type="synonym">Conferva siliculosa</name>
    <dbReference type="NCBI Taxonomy" id="2880"/>
    <lineage>
        <taxon>Eukaryota</taxon>
        <taxon>Sar</taxon>
        <taxon>Stramenopiles</taxon>
        <taxon>Ochrophyta</taxon>
        <taxon>PX clade</taxon>
        <taxon>Phaeophyceae</taxon>
        <taxon>Ectocarpales</taxon>
        <taxon>Ectocarpaceae</taxon>
        <taxon>Ectocarpus</taxon>
    </lineage>
</organism>
<sequence length="423" mass="46236">MSVLVPNLWNIPFCDFGIGTIDGGLRGLVAYVISREYGCGYCAAHCAALGTIWRGDSVFLAKNIKAMAPEPDPEVFTPKELSAINISKKLGPVPSRVTADDIRDMASVYTEKEQEGVINSGVVMGFLNRFMDTIGMTLEMEPLEMGMEQLAPTGWEHGHSYDPEADAELMAEDRVEAVKRAERKSKSNFLSYIKMIIGAKLADRASLKNTPTAEQLVAQKCMELAGFVPYYLVQMKHSQARNAFVWAFTLRLCQGSEEVPAQLKQLMCYICATNAGNTILRAHYAFMAHRNGMPIRQLATATNTDSSEAVAADDTIDAKQVAAMALAEACSGTPSTVSPVLVGLLMRQYSPAGVIELIATVSLAFMYHRWTAIYMPREYEPEVLKFVQEHGAALGIDPERPCTKDQSTWEGIAKEARAAAGLG</sequence>
<dbReference type="Gene3D" id="1.20.1290.10">
    <property type="entry name" value="AhpD-like"/>
    <property type="match status" value="2"/>
</dbReference>
<dbReference type="EMBL" id="FN648214">
    <property type="protein sequence ID" value="CBJ25934.1"/>
    <property type="molecule type" value="Genomic_DNA"/>
</dbReference>
<dbReference type="SUPFAM" id="SSF69118">
    <property type="entry name" value="AhpD-like"/>
    <property type="match status" value="2"/>
</dbReference>
<name>D7FMN7_ECTSI</name>
<dbReference type="OrthoDB" id="10287940at2759"/>
<dbReference type="Proteomes" id="UP000002630">
    <property type="component" value="Linkage Group LG24"/>
</dbReference>
<proteinExistence type="predicted"/>
<dbReference type="AlphaFoldDB" id="D7FMN7"/>
<dbReference type="InParanoid" id="D7FMN7"/>
<dbReference type="PANTHER" id="PTHR35446">
    <property type="entry name" value="SI:CH211-175M2.5"/>
    <property type="match status" value="1"/>
</dbReference>
<accession>D7FMN7</accession>
<dbReference type="EMBL" id="FN649749">
    <property type="protein sequence ID" value="CBJ25934.1"/>
    <property type="molecule type" value="Genomic_DNA"/>
</dbReference>